<feature type="transmembrane region" description="Helical" evidence="1">
    <location>
        <begin position="99"/>
        <end position="117"/>
    </location>
</feature>
<comment type="caution">
    <text evidence="2">The sequence shown here is derived from an EMBL/GenBank/DDBJ whole genome shotgun (WGS) entry which is preliminary data.</text>
</comment>
<sequence>MTLAAVLAALLALGVVARGMGFLPVLGLVDAVAMLASGTPPLTQSGAGVALLLGIAPGLVLSRYQADATPEGQQAALPSFLALALMVLLLLAGSRVQGGQFPAGLCIVAAGLVSVACRRGMVWQWAGLLTCAQGVLLSAVMAGQVMAFGAGALGGLVVLVLGALCAQRVLPRRARALKGEKRRNEV</sequence>
<organism evidence="2 3">
    <name type="scientific">Acetobacter peroxydans</name>
    <dbReference type="NCBI Taxonomy" id="104098"/>
    <lineage>
        <taxon>Bacteria</taxon>
        <taxon>Pseudomonadati</taxon>
        <taxon>Pseudomonadota</taxon>
        <taxon>Alphaproteobacteria</taxon>
        <taxon>Acetobacterales</taxon>
        <taxon>Acetobacteraceae</taxon>
        <taxon>Acetobacter</taxon>
    </lineage>
</organism>
<accession>A0A4Y3TTC4</accession>
<dbReference type="OrthoDB" id="7219331at2"/>
<feature type="transmembrane region" description="Helical" evidence="1">
    <location>
        <begin position="41"/>
        <end position="62"/>
    </location>
</feature>
<feature type="transmembrane region" description="Helical" evidence="1">
    <location>
        <begin position="74"/>
        <end position="93"/>
    </location>
</feature>
<dbReference type="EMBL" id="BJMV01000001">
    <property type="protein sequence ID" value="GEB84210.1"/>
    <property type="molecule type" value="Genomic_DNA"/>
</dbReference>
<protein>
    <submittedName>
        <fullName evidence="2">Uncharacterized protein</fullName>
    </submittedName>
</protein>
<keyword evidence="1" id="KW-0472">Membrane</keyword>
<keyword evidence="1" id="KW-0812">Transmembrane</keyword>
<dbReference type="Proteomes" id="UP000317730">
    <property type="component" value="Unassembled WGS sequence"/>
</dbReference>
<dbReference type="AlphaFoldDB" id="A0A4Y3TTC4"/>
<dbReference type="RefSeq" id="WP_141374188.1">
    <property type="nucleotide sequence ID" value="NZ_BAPL01000016.1"/>
</dbReference>
<reference evidence="2 3" key="1">
    <citation type="submission" date="2019-06" db="EMBL/GenBank/DDBJ databases">
        <title>Whole genome shotgun sequence of Acetobacter peroxydans NBRC 13755.</title>
        <authorList>
            <person name="Hosoyama A."/>
            <person name="Uohara A."/>
            <person name="Ohji S."/>
            <person name="Ichikawa N."/>
        </authorList>
    </citation>
    <scope>NUCLEOTIDE SEQUENCE [LARGE SCALE GENOMIC DNA]</scope>
    <source>
        <strain evidence="2 3">NBRC 13755</strain>
    </source>
</reference>
<evidence type="ECO:0000313" key="2">
    <source>
        <dbReference type="EMBL" id="GEB84210.1"/>
    </source>
</evidence>
<name>A0A4Y3TTC4_9PROT</name>
<gene>
    <name evidence="2" type="ORF">APE01nite_00070</name>
</gene>
<feature type="transmembrane region" description="Helical" evidence="1">
    <location>
        <begin position="122"/>
        <end position="141"/>
    </location>
</feature>
<keyword evidence="3" id="KW-1185">Reference proteome</keyword>
<proteinExistence type="predicted"/>
<evidence type="ECO:0000256" key="1">
    <source>
        <dbReference type="SAM" id="Phobius"/>
    </source>
</evidence>
<feature type="transmembrane region" description="Helical" evidence="1">
    <location>
        <begin position="147"/>
        <end position="166"/>
    </location>
</feature>
<evidence type="ECO:0000313" key="3">
    <source>
        <dbReference type="Proteomes" id="UP000317730"/>
    </source>
</evidence>
<keyword evidence="1" id="KW-1133">Transmembrane helix</keyword>